<keyword evidence="10 15" id="KW-0798">TonB box</keyword>
<dbReference type="InterPro" id="IPR000531">
    <property type="entry name" value="Beta-barrel_TonB"/>
</dbReference>
<keyword evidence="6 14" id="KW-0812">Transmembrane</keyword>
<dbReference type="Pfam" id="PF07715">
    <property type="entry name" value="Plug"/>
    <property type="match status" value="1"/>
</dbReference>
<evidence type="ECO:0000256" key="1">
    <source>
        <dbReference type="ARBA" id="ARBA00004571"/>
    </source>
</evidence>
<keyword evidence="8" id="KW-0408">Iron</keyword>
<evidence type="ECO:0000256" key="4">
    <source>
        <dbReference type="ARBA" id="ARBA00022452"/>
    </source>
</evidence>
<sequence>MHTPIQRVLLSATPLALAISLAYSPANAQEVQPAVPQGAAANSGDTLKLDQVVVTGASTRVTKMQQSLSVSSMDAEQITKSGATNAAELLRSVPGLRAESSGGEGNANITVRGVPLSAGGSRYVQMQEDGLPVLLFGDIAFGTADEFVRADINTDRLEVVRGGSASTLASNSPGGVINFISKTGKEQGGSIGLTAGLGNKLWRVDADYGGSLGNGTSFHVGAFQRIGEGGRPTGQDLEKGGQLKANITQKFDGGFVRVNFKALDDKTPSLMPVPVTVSNGKINTIAGIDPRTAFFISPSLNSDSTYNKDGGTSVSDPRDGLRVKSTAIGFEAGLELGQGFNVDEKFRTASNSGRFIALFPADNGSNGTAKFFTGTLFNTSLDNMNNTFNDLKVSKVIKGDDIKTTLVGGLFYGKQTVAQTWFWNQYNITMSGENSHVVDANGNASSAPVAQGWSTWGGCCTRTFNVDYTETSPYAAATVEVGKLIIDGSLRRDEQKAKGYTFSGDNTNKVWDAASKKLVDYKVSHTSYSLGGNYTLNKDLAAFARESNGVAFSADRLLYGNPLDGSVPISINEIDQVEGGLKWRGQGMSVFATLFNARTKESNFEVTTQKFTANKYEANGLELEMAYQMGEFRLAGGATYTHARIKDSSDATTVGKTPRRQADFVYQISPSYAFGNLDLGAALIGSGKSYGDDANTITMPAYVVINAFANYQFNDKMQLSLSANNLFNALAYTEIEGDGHAARALTGRTVRATLKYSF</sequence>
<feature type="chain" id="PRO_5047334127" evidence="16">
    <location>
        <begin position="29"/>
        <end position="758"/>
    </location>
</feature>
<dbReference type="RefSeq" id="WP_273598219.1">
    <property type="nucleotide sequence ID" value="NZ_JAQQXS010000020.1"/>
</dbReference>
<feature type="domain" description="TonB-dependent receptor-like beta-barrel" evidence="17">
    <location>
        <begin position="300"/>
        <end position="726"/>
    </location>
</feature>
<keyword evidence="3 14" id="KW-0813">Transport</keyword>
<accession>A0ABT5KVY0</accession>
<keyword evidence="11 14" id="KW-0472">Membrane</keyword>
<dbReference type="PANTHER" id="PTHR32552">
    <property type="entry name" value="FERRICHROME IRON RECEPTOR-RELATED"/>
    <property type="match status" value="1"/>
</dbReference>
<evidence type="ECO:0000259" key="18">
    <source>
        <dbReference type="Pfam" id="PF07715"/>
    </source>
</evidence>
<evidence type="ECO:0000313" key="20">
    <source>
        <dbReference type="Proteomes" id="UP001219862"/>
    </source>
</evidence>
<dbReference type="InterPro" id="IPR039426">
    <property type="entry name" value="TonB-dep_rcpt-like"/>
</dbReference>
<dbReference type="Gene3D" id="2.40.170.20">
    <property type="entry name" value="TonB-dependent receptor, beta-barrel domain"/>
    <property type="match status" value="1"/>
</dbReference>
<evidence type="ECO:0000256" key="13">
    <source>
        <dbReference type="ARBA" id="ARBA00023237"/>
    </source>
</evidence>
<evidence type="ECO:0000256" key="16">
    <source>
        <dbReference type="SAM" id="SignalP"/>
    </source>
</evidence>
<feature type="domain" description="TonB-dependent receptor plug" evidence="18">
    <location>
        <begin position="63"/>
        <end position="176"/>
    </location>
</feature>
<name>A0ABT5KVY0_9BURK</name>
<proteinExistence type="inferred from homology"/>
<gene>
    <name evidence="19" type="ORF">PRZ01_17955</name>
</gene>
<dbReference type="Pfam" id="PF00593">
    <property type="entry name" value="TonB_dep_Rec_b-barrel"/>
    <property type="match status" value="1"/>
</dbReference>
<dbReference type="InterPro" id="IPR036942">
    <property type="entry name" value="Beta-barrel_TonB_sf"/>
</dbReference>
<evidence type="ECO:0000256" key="8">
    <source>
        <dbReference type="ARBA" id="ARBA00023004"/>
    </source>
</evidence>
<evidence type="ECO:0000256" key="10">
    <source>
        <dbReference type="ARBA" id="ARBA00023077"/>
    </source>
</evidence>
<dbReference type="InterPro" id="IPR012910">
    <property type="entry name" value="Plug_dom"/>
</dbReference>
<evidence type="ECO:0000256" key="7">
    <source>
        <dbReference type="ARBA" id="ARBA00022729"/>
    </source>
</evidence>
<keyword evidence="12 19" id="KW-0675">Receptor</keyword>
<evidence type="ECO:0000256" key="12">
    <source>
        <dbReference type="ARBA" id="ARBA00023170"/>
    </source>
</evidence>
<keyword evidence="9" id="KW-0406">Ion transport</keyword>
<keyword evidence="7 16" id="KW-0732">Signal</keyword>
<dbReference type="InterPro" id="IPR037066">
    <property type="entry name" value="Plug_dom_sf"/>
</dbReference>
<evidence type="ECO:0000256" key="6">
    <source>
        <dbReference type="ARBA" id="ARBA00022692"/>
    </source>
</evidence>
<keyword evidence="5" id="KW-0410">Iron transport</keyword>
<organism evidence="19 20">
    <name type="scientific">Roseateles koreensis</name>
    <dbReference type="NCBI Taxonomy" id="2987526"/>
    <lineage>
        <taxon>Bacteria</taxon>
        <taxon>Pseudomonadati</taxon>
        <taxon>Pseudomonadota</taxon>
        <taxon>Betaproteobacteria</taxon>
        <taxon>Burkholderiales</taxon>
        <taxon>Sphaerotilaceae</taxon>
        <taxon>Roseateles</taxon>
    </lineage>
</organism>
<evidence type="ECO:0000256" key="2">
    <source>
        <dbReference type="ARBA" id="ARBA00009810"/>
    </source>
</evidence>
<evidence type="ECO:0000256" key="5">
    <source>
        <dbReference type="ARBA" id="ARBA00022496"/>
    </source>
</evidence>
<keyword evidence="4 14" id="KW-1134">Transmembrane beta strand</keyword>
<evidence type="ECO:0000256" key="14">
    <source>
        <dbReference type="PROSITE-ProRule" id="PRU01360"/>
    </source>
</evidence>
<dbReference type="SUPFAM" id="SSF56935">
    <property type="entry name" value="Porins"/>
    <property type="match status" value="1"/>
</dbReference>
<evidence type="ECO:0000256" key="3">
    <source>
        <dbReference type="ARBA" id="ARBA00022448"/>
    </source>
</evidence>
<comment type="similarity">
    <text evidence="2 14 15">Belongs to the TonB-dependent receptor family.</text>
</comment>
<dbReference type="PROSITE" id="PS52016">
    <property type="entry name" value="TONB_DEPENDENT_REC_3"/>
    <property type="match status" value="1"/>
</dbReference>
<evidence type="ECO:0000256" key="9">
    <source>
        <dbReference type="ARBA" id="ARBA00023065"/>
    </source>
</evidence>
<feature type="signal peptide" evidence="16">
    <location>
        <begin position="1"/>
        <end position="28"/>
    </location>
</feature>
<comment type="caution">
    <text evidence="19">The sequence shown here is derived from an EMBL/GenBank/DDBJ whole genome shotgun (WGS) entry which is preliminary data.</text>
</comment>
<comment type="subcellular location">
    <subcellularLocation>
        <location evidence="1 14">Cell outer membrane</location>
        <topology evidence="1 14">Multi-pass membrane protein</topology>
    </subcellularLocation>
</comment>
<evidence type="ECO:0000256" key="15">
    <source>
        <dbReference type="RuleBase" id="RU003357"/>
    </source>
</evidence>
<reference evidence="19 20" key="1">
    <citation type="submission" date="2022-10" db="EMBL/GenBank/DDBJ databases">
        <title>paucibacter sp. hw8 Genome sequencing.</title>
        <authorList>
            <person name="Park S."/>
        </authorList>
    </citation>
    <scope>NUCLEOTIDE SEQUENCE [LARGE SCALE GENOMIC DNA]</scope>
    <source>
        <strain evidence="20">hw8</strain>
    </source>
</reference>
<keyword evidence="20" id="KW-1185">Reference proteome</keyword>
<evidence type="ECO:0000259" key="17">
    <source>
        <dbReference type="Pfam" id="PF00593"/>
    </source>
</evidence>
<dbReference type="EMBL" id="JAQQXS010000020">
    <property type="protein sequence ID" value="MDC8787079.1"/>
    <property type="molecule type" value="Genomic_DNA"/>
</dbReference>
<dbReference type="Proteomes" id="UP001219862">
    <property type="component" value="Unassembled WGS sequence"/>
</dbReference>
<dbReference type="PANTHER" id="PTHR32552:SF89">
    <property type="entry name" value="CATECHOLATE SIDEROPHORE RECEPTOR FIU"/>
    <property type="match status" value="1"/>
</dbReference>
<evidence type="ECO:0000256" key="11">
    <source>
        <dbReference type="ARBA" id="ARBA00023136"/>
    </source>
</evidence>
<dbReference type="Gene3D" id="2.170.130.10">
    <property type="entry name" value="TonB-dependent receptor, plug domain"/>
    <property type="match status" value="1"/>
</dbReference>
<keyword evidence="13 14" id="KW-0998">Cell outer membrane</keyword>
<evidence type="ECO:0000313" key="19">
    <source>
        <dbReference type="EMBL" id="MDC8787079.1"/>
    </source>
</evidence>
<protein>
    <submittedName>
        <fullName evidence="19">TonB-dependent receptor</fullName>
    </submittedName>
</protein>